<comment type="similarity">
    <text evidence="2 7">Belongs to the zinc-containing alcohol dehydrogenase family.</text>
</comment>
<dbReference type="PANTHER" id="PTHR42940:SF8">
    <property type="entry name" value="VACUOLAR PROTEIN SORTING-ASSOCIATED PROTEIN 11"/>
    <property type="match status" value="1"/>
</dbReference>
<dbReference type="RefSeq" id="WP_304375497.1">
    <property type="nucleotide sequence ID" value="NZ_JAUOZU010000005.1"/>
</dbReference>
<dbReference type="InterPro" id="IPR011032">
    <property type="entry name" value="GroES-like_sf"/>
</dbReference>
<keyword evidence="6" id="KW-0560">Oxidoreductase</keyword>
<dbReference type="InterPro" id="IPR002328">
    <property type="entry name" value="ADH_Zn_CS"/>
</dbReference>
<evidence type="ECO:0000313" key="10">
    <source>
        <dbReference type="Proteomes" id="UP001174932"/>
    </source>
</evidence>
<comment type="cofactor">
    <cofactor evidence="1 7">
        <name>Zn(2+)</name>
        <dbReference type="ChEBI" id="CHEBI:29105"/>
    </cofactor>
</comment>
<dbReference type="InterPro" id="IPR020843">
    <property type="entry name" value="ER"/>
</dbReference>
<reference evidence="9" key="2">
    <citation type="submission" date="2023-07" db="EMBL/GenBank/DDBJ databases">
        <authorList>
            <person name="Shen H."/>
        </authorList>
    </citation>
    <scope>NUCLEOTIDE SEQUENCE</scope>
    <source>
        <strain evidence="9">TNR-22</strain>
    </source>
</reference>
<proteinExistence type="inferred from homology"/>
<name>A0ABT8YJA3_9HYPH</name>
<dbReference type="Gene3D" id="3.90.180.10">
    <property type="entry name" value="Medium-chain alcohol dehydrogenases, catalytic domain"/>
    <property type="match status" value="1"/>
</dbReference>
<comment type="caution">
    <text evidence="9">The sequence shown here is derived from an EMBL/GenBank/DDBJ whole genome shotgun (WGS) entry which is preliminary data.</text>
</comment>
<evidence type="ECO:0000256" key="2">
    <source>
        <dbReference type="ARBA" id="ARBA00008072"/>
    </source>
</evidence>
<evidence type="ECO:0000256" key="4">
    <source>
        <dbReference type="ARBA" id="ARBA00022723"/>
    </source>
</evidence>
<feature type="domain" description="Enoyl reductase (ER)" evidence="8">
    <location>
        <begin position="11"/>
        <end position="335"/>
    </location>
</feature>
<evidence type="ECO:0000256" key="7">
    <source>
        <dbReference type="RuleBase" id="RU361277"/>
    </source>
</evidence>
<dbReference type="SUPFAM" id="SSF50129">
    <property type="entry name" value="GroES-like"/>
    <property type="match status" value="1"/>
</dbReference>
<dbReference type="EC" id="1.1.1.1" evidence="3"/>
<keyword evidence="4 7" id="KW-0479">Metal-binding</keyword>
<dbReference type="Proteomes" id="UP001174932">
    <property type="component" value="Unassembled WGS sequence"/>
</dbReference>
<evidence type="ECO:0000256" key="5">
    <source>
        <dbReference type="ARBA" id="ARBA00022833"/>
    </source>
</evidence>
<dbReference type="Pfam" id="PF00107">
    <property type="entry name" value="ADH_zinc_N"/>
    <property type="match status" value="1"/>
</dbReference>
<dbReference type="InterPro" id="IPR013154">
    <property type="entry name" value="ADH-like_N"/>
</dbReference>
<dbReference type="PANTHER" id="PTHR42940">
    <property type="entry name" value="ALCOHOL DEHYDROGENASE 1-RELATED"/>
    <property type="match status" value="1"/>
</dbReference>
<keyword evidence="5 7" id="KW-0862">Zinc</keyword>
<dbReference type="PROSITE" id="PS00059">
    <property type="entry name" value="ADH_ZINC"/>
    <property type="match status" value="1"/>
</dbReference>
<sequence>MMRAAVLVDFGAPLEIRTVRRPEPKAGQILVRLEACGLCHSDVHIWKGEVRPPVSPDPFVLGHEGVGRIEALGAGVTGWSVGDRAGVPWLHKTCLCCDECRDGEESFCQHQTAHGLNVPGALADYVVVDADFAVRLPGTVDAVQTAPVMCAGVTAYGAIRRARMLAGERLAVFGCGGLGLYAVQIAHRMGIEVVAIDRDPDKLSTARALGANETEIADGGLTERMSEPGRRVHAAINFAPTTRTWPAMLSAIRPRGRIVAAALVSEPVGLNQEWLTGTGVTITGTSVGTRKEMQELVALHAANPLTAPIEEISLEQVSDALIALEEGKAKGRFVIRL</sequence>
<evidence type="ECO:0000259" key="8">
    <source>
        <dbReference type="SMART" id="SM00829"/>
    </source>
</evidence>
<dbReference type="Pfam" id="PF08240">
    <property type="entry name" value="ADH_N"/>
    <property type="match status" value="1"/>
</dbReference>
<gene>
    <name evidence="9" type="ORF">Q4481_05550</name>
</gene>
<evidence type="ECO:0000313" key="9">
    <source>
        <dbReference type="EMBL" id="MDO6963413.1"/>
    </source>
</evidence>
<dbReference type="SMART" id="SM00829">
    <property type="entry name" value="PKS_ER"/>
    <property type="match status" value="1"/>
</dbReference>
<keyword evidence="10" id="KW-1185">Reference proteome</keyword>
<dbReference type="InterPro" id="IPR036291">
    <property type="entry name" value="NAD(P)-bd_dom_sf"/>
</dbReference>
<organism evidence="9 10">
    <name type="scientific">Rhizobium alvei</name>
    <dbReference type="NCBI Taxonomy" id="1132659"/>
    <lineage>
        <taxon>Bacteria</taxon>
        <taxon>Pseudomonadati</taxon>
        <taxon>Pseudomonadota</taxon>
        <taxon>Alphaproteobacteria</taxon>
        <taxon>Hyphomicrobiales</taxon>
        <taxon>Rhizobiaceae</taxon>
        <taxon>Rhizobium/Agrobacterium group</taxon>
        <taxon>Rhizobium</taxon>
    </lineage>
</organism>
<dbReference type="SUPFAM" id="SSF51735">
    <property type="entry name" value="NAD(P)-binding Rossmann-fold domains"/>
    <property type="match status" value="1"/>
</dbReference>
<evidence type="ECO:0000256" key="6">
    <source>
        <dbReference type="ARBA" id="ARBA00023002"/>
    </source>
</evidence>
<accession>A0ABT8YJA3</accession>
<protein>
    <recommendedName>
        <fullName evidence="3">alcohol dehydrogenase</fullName>
        <ecNumber evidence="3">1.1.1.1</ecNumber>
    </recommendedName>
</protein>
<dbReference type="EMBL" id="JAUOZU010000005">
    <property type="protein sequence ID" value="MDO6963413.1"/>
    <property type="molecule type" value="Genomic_DNA"/>
</dbReference>
<dbReference type="Gene3D" id="3.40.50.720">
    <property type="entry name" value="NAD(P)-binding Rossmann-like Domain"/>
    <property type="match status" value="1"/>
</dbReference>
<evidence type="ECO:0000256" key="1">
    <source>
        <dbReference type="ARBA" id="ARBA00001947"/>
    </source>
</evidence>
<evidence type="ECO:0000256" key="3">
    <source>
        <dbReference type="ARBA" id="ARBA00013190"/>
    </source>
</evidence>
<dbReference type="InterPro" id="IPR013149">
    <property type="entry name" value="ADH-like_C"/>
</dbReference>
<reference evidence="9" key="1">
    <citation type="journal article" date="2015" name="Int. J. Syst. Evol. Microbiol.">
        <title>Rhizobium alvei sp. nov., isolated from a freshwater river.</title>
        <authorList>
            <person name="Sheu S.Y."/>
            <person name="Huang H.W."/>
            <person name="Young C.C."/>
            <person name="Chen W.M."/>
        </authorList>
    </citation>
    <scope>NUCLEOTIDE SEQUENCE</scope>
    <source>
        <strain evidence="9">TNR-22</strain>
    </source>
</reference>